<feature type="domain" description="Tyrosine-protein phosphatase" evidence="3">
    <location>
        <begin position="56"/>
        <end position="203"/>
    </location>
</feature>
<evidence type="ECO:0000259" key="3">
    <source>
        <dbReference type="PROSITE" id="PS50054"/>
    </source>
</evidence>
<evidence type="ECO:0008006" key="7">
    <source>
        <dbReference type="Google" id="ProtNLM"/>
    </source>
</evidence>
<dbReference type="InterPro" id="IPR020422">
    <property type="entry name" value="TYR_PHOSPHATASE_DUAL_dom"/>
</dbReference>
<reference evidence="5 6" key="1">
    <citation type="submission" date="2013-02" db="EMBL/GenBank/DDBJ databases">
        <title>The Genome Sequence of Acinetobacter sp. NIPH 809.</title>
        <authorList>
            <consortium name="The Broad Institute Genome Sequencing Platform"/>
            <consortium name="The Broad Institute Genome Sequencing Center for Infectious Disease"/>
            <person name="Cerqueira G."/>
            <person name="Feldgarden M."/>
            <person name="Courvalin P."/>
            <person name="Perichon B."/>
            <person name="Grillot-Courvalin C."/>
            <person name="Clermont D."/>
            <person name="Rocha E."/>
            <person name="Yoon E.-J."/>
            <person name="Nemec A."/>
            <person name="Walker B."/>
            <person name="Young S.K."/>
            <person name="Zeng Q."/>
            <person name="Gargeya S."/>
            <person name="Fitzgerald M."/>
            <person name="Haas B."/>
            <person name="Abouelleil A."/>
            <person name="Alvarado L."/>
            <person name="Arachchi H.M."/>
            <person name="Berlin A.M."/>
            <person name="Chapman S.B."/>
            <person name="Dewar J."/>
            <person name="Goldberg J."/>
            <person name="Griggs A."/>
            <person name="Gujja S."/>
            <person name="Hansen M."/>
            <person name="Howarth C."/>
            <person name="Imamovic A."/>
            <person name="Larimer J."/>
            <person name="McCowan C."/>
            <person name="Murphy C."/>
            <person name="Neiman D."/>
            <person name="Pearson M."/>
            <person name="Priest M."/>
            <person name="Roberts A."/>
            <person name="Saif S."/>
            <person name="Shea T."/>
            <person name="Sisk P."/>
            <person name="Sykes S."/>
            <person name="Wortman J."/>
            <person name="Nusbaum C."/>
            <person name="Birren B."/>
        </authorList>
    </citation>
    <scope>NUCLEOTIDE SEQUENCE [LARGE SCALE GENOMIC DNA]</scope>
    <source>
        <strain evidence="5 6">NIPH 809</strain>
    </source>
</reference>
<evidence type="ECO:0000259" key="4">
    <source>
        <dbReference type="PROSITE" id="PS50056"/>
    </source>
</evidence>
<protein>
    <recommendedName>
        <fullName evidence="7">Protein tyrosine phosphatase</fullName>
    </recommendedName>
</protein>
<evidence type="ECO:0000313" key="6">
    <source>
        <dbReference type="Proteomes" id="UP000013034"/>
    </source>
</evidence>
<gene>
    <name evidence="5" type="ORF">F993_00432</name>
</gene>
<sequence length="207" mass="23884">MRTIQSNSVAISNMKKTLLALTLISTLSVGGCMKHSSLNDEQRPKNWGTLISQQHNFYQISNDVFRSDQPSNELIPILKHYNIDTVINLRARNEDAKVLKDQPFNLVHIPIYTWAINRQDLLQTMQAIQTAKQNNQKVLIHCYHGSDRTGANIAMYRIIFENWPIEDAVKEMKQGGYGFHVIWKNIDHLFTPDNVKWIQQQLLNPSS</sequence>
<keyword evidence="6" id="KW-1185">Reference proteome</keyword>
<dbReference type="InterPro" id="IPR016130">
    <property type="entry name" value="Tyr_Pase_AS"/>
</dbReference>
<dbReference type="SUPFAM" id="SSF52799">
    <property type="entry name" value="(Phosphotyrosine protein) phosphatases II"/>
    <property type="match status" value="1"/>
</dbReference>
<dbReference type="InterPro" id="IPR000340">
    <property type="entry name" value="Dual-sp_phosphatase_cat-dom"/>
</dbReference>
<dbReference type="PROSITE" id="PS50056">
    <property type="entry name" value="TYR_PHOSPHATASE_2"/>
    <property type="match status" value="1"/>
</dbReference>
<dbReference type="EMBL" id="APOI01000007">
    <property type="protein sequence ID" value="ENU25042.1"/>
    <property type="molecule type" value="Genomic_DNA"/>
</dbReference>
<feature type="domain" description="Tyrosine specific protein phosphatases" evidence="4">
    <location>
        <begin position="119"/>
        <end position="174"/>
    </location>
</feature>
<evidence type="ECO:0000313" key="5">
    <source>
        <dbReference type="EMBL" id="ENU25042.1"/>
    </source>
</evidence>
<dbReference type="InterPro" id="IPR000387">
    <property type="entry name" value="Tyr_Pase_dom"/>
</dbReference>
<comment type="caution">
    <text evidence="5">The sequence shown here is derived from an EMBL/GenBank/DDBJ whole genome shotgun (WGS) entry which is preliminary data.</text>
</comment>
<dbReference type="PROSITE" id="PS50054">
    <property type="entry name" value="TYR_PHOSPHATASE_DUAL"/>
    <property type="match status" value="1"/>
</dbReference>
<name>A0ABN0JIU0_9GAMM</name>
<keyword evidence="1" id="KW-0378">Hydrolase</keyword>
<dbReference type="InterPro" id="IPR029021">
    <property type="entry name" value="Prot-tyrosine_phosphatase-like"/>
</dbReference>
<organism evidence="5 6">
    <name type="scientific">Acinetobacter proteolyticus</name>
    <dbReference type="NCBI Taxonomy" id="1776741"/>
    <lineage>
        <taxon>Bacteria</taxon>
        <taxon>Pseudomonadati</taxon>
        <taxon>Pseudomonadota</taxon>
        <taxon>Gammaproteobacteria</taxon>
        <taxon>Moraxellales</taxon>
        <taxon>Moraxellaceae</taxon>
        <taxon>Acinetobacter</taxon>
    </lineage>
</organism>
<keyword evidence="2" id="KW-0904">Protein phosphatase</keyword>
<proteinExistence type="predicted"/>
<dbReference type="Gene3D" id="3.90.190.10">
    <property type="entry name" value="Protein tyrosine phosphatase superfamily"/>
    <property type="match status" value="1"/>
</dbReference>
<evidence type="ECO:0000256" key="1">
    <source>
        <dbReference type="ARBA" id="ARBA00022801"/>
    </source>
</evidence>
<accession>A0ABN0JIU0</accession>
<dbReference type="PROSITE" id="PS00383">
    <property type="entry name" value="TYR_PHOSPHATASE_1"/>
    <property type="match status" value="1"/>
</dbReference>
<dbReference type="Pfam" id="PF00782">
    <property type="entry name" value="DSPc"/>
    <property type="match status" value="1"/>
</dbReference>
<evidence type="ECO:0000256" key="2">
    <source>
        <dbReference type="ARBA" id="ARBA00022912"/>
    </source>
</evidence>
<dbReference type="Proteomes" id="UP000013034">
    <property type="component" value="Unassembled WGS sequence"/>
</dbReference>
<dbReference type="PROSITE" id="PS51257">
    <property type="entry name" value="PROKAR_LIPOPROTEIN"/>
    <property type="match status" value="1"/>
</dbReference>